<dbReference type="PANTHER" id="PTHR30388:SF6">
    <property type="entry name" value="XANTHINE DEHYDROGENASE SUBUNIT A-RELATED"/>
    <property type="match status" value="1"/>
</dbReference>
<keyword evidence="4" id="KW-1185">Reference proteome</keyword>
<gene>
    <name evidence="3" type="ORF">SAMN06265368_0500</name>
</gene>
<dbReference type="AlphaFoldDB" id="A0A285NB06"/>
<evidence type="ECO:0000259" key="2">
    <source>
        <dbReference type="Pfam" id="PF13478"/>
    </source>
</evidence>
<dbReference type="Pfam" id="PF13478">
    <property type="entry name" value="XdhC_C"/>
    <property type="match status" value="1"/>
</dbReference>
<dbReference type="InterPro" id="IPR027051">
    <property type="entry name" value="XdhC_Rossmann_dom"/>
</dbReference>
<feature type="domain" description="XdhC Rossmann" evidence="2">
    <location>
        <begin position="119"/>
        <end position="261"/>
    </location>
</feature>
<dbReference type="PANTHER" id="PTHR30388">
    <property type="entry name" value="ALDEHYDE OXIDOREDUCTASE MOLYBDENUM COFACTOR ASSEMBLY PROTEIN"/>
    <property type="match status" value="1"/>
</dbReference>
<dbReference type="Pfam" id="PF02625">
    <property type="entry name" value="XdhC_CoxI"/>
    <property type="match status" value="1"/>
</dbReference>
<dbReference type="InterPro" id="IPR003777">
    <property type="entry name" value="XdhC_CoxI"/>
</dbReference>
<proteinExistence type="predicted"/>
<dbReference type="InterPro" id="IPR014308">
    <property type="entry name" value="Xanthine_DH_XdhC"/>
</dbReference>
<evidence type="ECO:0000313" key="4">
    <source>
        <dbReference type="Proteomes" id="UP000219439"/>
    </source>
</evidence>
<dbReference type="Proteomes" id="UP000219439">
    <property type="component" value="Unassembled WGS sequence"/>
</dbReference>
<name>A0A285NB06_9HYPH</name>
<dbReference type="InterPro" id="IPR036291">
    <property type="entry name" value="NAD(P)-bd_dom_sf"/>
</dbReference>
<accession>A0A285NB06</accession>
<evidence type="ECO:0000313" key="3">
    <source>
        <dbReference type="EMBL" id="SNZ06674.1"/>
    </source>
</evidence>
<organism evidence="3 4">
    <name type="scientific">Cohaesibacter gelatinilyticus</name>
    <dbReference type="NCBI Taxonomy" id="372072"/>
    <lineage>
        <taxon>Bacteria</taxon>
        <taxon>Pseudomonadati</taxon>
        <taxon>Pseudomonadota</taxon>
        <taxon>Alphaproteobacteria</taxon>
        <taxon>Hyphomicrobiales</taxon>
        <taxon>Cohaesibacteraceae</taxon>
    </lineage>
</organism>
<dbReference type="Gene3D" id="3.40.50.720">
    <property type="entry name" value="NAD(P)-binding Rossmann-like Domain"/>
    <property type="match status" value="1"/>
</dbReference>
<protein>
    <submittedName>
        <fullName evidence="3">Xanthine dehydrogenase accessory factor</fullName>
    </submittedName>
</protein>
<feature type="domain" description="XdhC- CoxI" evidence="1">
    <location>
        <begin position="19"/>
        <end position="65"/>
    </location>
</feature>
<dbReference type="InterPro" id="IPR052698">
    <property type="entry name" value="MoCofactor_Util/Proc"/>
</dbReference>
<dbReference type="EMBL" id="OBEL01000001">
    <property type="protein sequence ID" value="SNZ06674.1"/>
    <property type="molecule type" value="Genomic_DNA"/>
</dbReference>
<dbReference type="OrthoDB" id="61481at2"/>
<reference evidence="3 4" key="1">
    <citation type="submission" date="2017-09" db="EMBL/GenBank/DDBJ databases">
        <authorList>
            <person name="Ehlers B."/>
            <person name="Leendertz F.H."/>
        </authorList>
    </citation>
    <scope>NUCLEOTIDE SEQUENCE [LARGE SCALE GENOMIC DNA]</scope>
    <source>
        <strain evidence="3 4">DSM 18289</strain>
    </source>
</reference>
<dbReference type="SUPFAM" id="SSF51735">
    <property type="entry name" value="NAD(P)-binding Rossmann-fold domains"/>
    <property type="match status" value="1"/>
</dbReference>
<evidence type="ECO:0000259" key="1">
    <source>
        <dbReference type="Pfam" id="PF02625"/>
    </source>
</evidence>
<dbReference type="NCBIfam" id="TIGR02964">
    <property type="entry name" value="xanthine_xdhC"/>
    <property type="match status" value="1"/>
</dbReference>
<dbReference type="RefSeq" id="WP_097151819.1">
    <property type="nucleotide sequence ID" value="NZ_OBEL01000001.1"/>
</dbReference>
<sequence>MTVLSNFFPAHQSIMEIEISRVRGSSPREEGARIYVSPATQCGTIGGGQLEYMAIDKARSLLRQQSIEVPQIMDVPLGPEIGQCCGGRVELTLTLMNQQLKQQRLREEVAEIAKRPAIYLFGAGHVGRALANSLSLLPVRPVLIDSRKEELALCRADIETYLTPLPEERMRMAAPGSTFVIATHDHALDFLLAREALARRDACYVGMIGSKSKAARFRHWLAGEAPELSAKDLICPMAKSVAVASEDKRPEVIAALITAELIAALNQGALVQKPLRSKVSEQ</sequence>